<feature type="compositionally biased region" description="Polar residues" evidence="2">
    <location>
        <begin position="780"/>
        <end position="796"/>
    </location>
</feature>
<feature type="compositionally biased region" description="Low complexity" evidence="2">
    <location>
        <begin position="715"/>
        <end position="729"/>
    </location>
</feature>
<dbReference type="InterPro" id="IPR035899">
    <property type="entry name" value="DBL_dom_sf"/>
</dbReference>
<feature type="coiled-coil region" evidence="1">
    <location>
        <begin position="1325"/>
        <end position="1561"/>
    </location>
</feature>
<feature type="region of interest" description="Disordered" evidence="2">
    <location>
        <begin position="780"/>
        <end position="839"/>
    </location>
</feature>
<feature type="compositionally biased region" description="Basic and acidic residues" evidence="2">
    <location>
        <begin position="1144"/>
        <end position="1169"/>
    </location>
</feature>
<evidence type="ECO:0000256" key="2">
    <source>
        <dbReference type="SAM" id="MobiDB-lite"/>
    </source>
</evidence>
<organism evidence="4 5">
    <name type="scientific">Prymnesium parvum</name>
    <name type="common">Toxic golden alga</name>
    <dbReference type="NCBI Taxonomy" id="97485"/>
    <lineage>
        <taxon>Eukaryota</taxon>
        <taxon>Haptista</taxon>
        <taxon>Haptophyta</taxon>
        <taxon>Prymnesiophyceae</taxon>
        <taxon>Prymnesiales</taxon>
        <taxon>Prymnesiaceae</taxon>
        <taxon>Prymnesium</taxon>
    </lineage>
</organism>
<feature type="region of interest" description="Disordered" evidence="2">
    <location>
        <begin position="883"/>
        <end position="918"/>
    </location>
</feature>
<dbReference type="Proteomes" id="UP001515480">
    <property type="component" value="Unassembled WGS sequence"/>
</dbReference>
<dbReference type="PANTHER" id="PTHR12673">
    <property type="entry name" value="FACIOGENITAL DYSPLASIA PROTEIN"/>
    <property type="match status" value="1"/>
</dbReference>
<feature type="compositionally biased region" description="Low complexity" evidence="2">
    <location>
        <begin position="1060"/>
        <end position="1110"/>
    </location>
</feature>
<dbReference type="EMBL" id="JBGBPQ010000003">
    <property type="protein sequence ID" value="KAL1526743.1"/>
    <property type="molecule type" value="Genomic_DNA"/>
</dbReference>
<feature type="compositionally biased region" description="Polar residues" evidence="2">
    <location>
        <begin position="599"/>
        <end position="614"/>
    </location>
</feature>
<feature type="coiled-coil region" evidence="1">
    <location>
        <begin position="2014"/>
        <end position="2169"/>
    </location>
</feature>
<accession>A0AB34JX67</accession>
<dbReference type="InterPro" id="IPR000219">
    <property type="entry name" value="DH_dom"/>
</dbReference>
<feature type="compositionally biased region" description="Low complexity" evidence="2">
    <location>
        <begin position="420"/>
        <end position="431"/>
    </location>
</feature>
<feature type="region of interest" description="Disordered" evidence="2">
    <location>
        <begin position="1858"/>
        <end position="1878"/>
    </location>
</feature>
<feature type="coiled-coil region" evidence="1">
    <location>
        <begin position="1918"/>
        <end position="1972"/>
    </location>
</feature>
<feature type="coiled-coil region" evidence="1">
    <location>
        <begin position="1203"/>
        <end position="1295"/>
    </location>
</feature>
<protein>
    <recommendedName>
        <fullName evidence="3">DH domain-containing protein</fullName>
    </recommendedName>
</protein>
<dbReference type="SUPFAM" id="SSF48065">
    <property type="entry name" value="DBL homology domain (DH-domain)"/>
    <property type="match status" value="1"/>
</dbReference>
<dbReference type="InterPro" id="IPR051092">
    <property type="entry name" value="FYVE_RhoGEF_PH"/>
</dbReference>
<feature type="domain" description="DH" evidence="3">
    <location>
        <begin position="107"/>
        <end position="289"/>
    </location>
</feature>
<evidence type="ECO:0000313" key="5">
    <source>
        <dbReference type="Proteomes" id="UP001515480"/>
    </source>
</evidence>
<feature type="region of interest" description="Disordered" evidence="2">
    <location>
        <begin position="394"/>
        <end position="442"/>
    </location>
</feature>
<keyword evidence="1" id="KW-0175">Coiled coil</keyword>
<dbReference type="GO" id="GO:0005085">
    <property type="term" value="F:guanyl-nucleotide exchange factor activity"/>
    <property type="evidence" value="ECO:0007669"/>
    <property type="project" value="InterPro"/>
</dbReference>
<reference evidence="4 5" key="1">
    <citation type="journal article" date="2024" name="Science">
        <title>Giant polyketide synthase enzymes in the biosynthesis of giant marine polyether toxins.</title>
        <authorList>
            <person name="Fallon T.R."/>
            <person name="Shende V.V."/>
            <person name="Wierzbicki I.H."/>
            <person name="Pendleton A.L."/>
            <person name="Watervoot N.F."/>
            <person name="Auber R.P."/>
            <person name="Gonzalez D.J."/>
            <person name="Wisecaver J.H."/>
            <person name="Moore B.S."/>
        </authorList>
    </citation>
    <scope>NUCLEOTIDE SEQUENCE [LARGE SCALE GENOMIC DNA]</scope>
    <source>
        <strain evidence="4 5">12B1</strain>
    </source>
</reference>
<feature type="compositionally biased region" description="Low complexity" evidence="2">
    <location>
        <begin position="829"/>
        <end position="838"/>
    </location>
</feature>
<name>A0AB34JX67_PRYPA</name>
<comment type="caution">
    <text evidence="4">The sequence shown here is derived from an EMBL/GenBank/DDBJ whole genome shotgun (WGS) entry which is preliminary data.</text>
</comment>
<feature type="region of interest" description="Disordered" evidence="2">
    <location>
        <begin position="1"/>
        <end position="22"/>
    </location>
</feature>
<sequence>MMAPPTSRLPGRRLSLMKGPSKEGVVTATLTSAASPHPSLGSASAPLEASSAPVASAVMGRADSVTSHHFEAIADIKRVLDHESSSLYQHSLLQSDSPRSAAQAMGQLDKVLDELLATEANYALDLHSTCERVLRPLQTILPAGTHARIFSNLQAIRTLHSHLQETLSSAASRADSVAEKGEAVVAGFMAAAAKFACYARYSANYPYVATAIHKARAGEERVVRLIDDAERALGASLQALLFRPLQRVCVYPLLFQRALQHVPRDGELHARMQRAFTMSQHTVHEMNEQVRSMEAQLKMLRAFTHEVTGAPPAEEFLAPDRFLVAEAMVAMKSRDRRAASSNGAKVIDVVQWGVRRDYKWYLFSDVLLICQPSRFGGRPAVKEIFQLSSLVATPSQASVDPPTPRRTISEFPRRASAMTSPRSRSLRKGSLSGPGGGGDDALEKPEVLRLQYEGVEYKCWAASKEDMLHLVAKVTEQQEALREKLHADDALGALSLGQLQNGLEASEAAAAATAAAAAKGFRRSVSARSVEPDEDRVEAPAVAVAEAPAATEKKATPSERLSEHGVLIAPMREIKRQSSNGAGLPPTVGVYTPPWMATSAASPPARTQSANSLTPRRGSLMTLPSEKTARMQVDAQVFNGRPAAFSIEARRSFGDAPKAVPTIITKEGSYDDNGFACDVYDSFDPSAFTRSRTSTCSMPQRLGDRGYEPLRANSSRRSTTDSGRSSVRGLSSAEQHEVEGSSSDSDAEGGHVGGACGEIAGAPAELPTARVRLASLGAQSLARSSSSDGECSTDVRQTWRRASVELPPTEDADESGGESDDTEVDAADSMEAAAANESRLSAGGVADLFGCSALNKRRSDADGGFEEEESWHIQKMTSFEMPTLVEEEEEEEEEVEKEEEAVSDDATEVASSDDGGEGLALSLDDRMALAKRCAGYQHLCSCCPRFSSAGEAGSIRSHRRSSAAASDDTEVACSRRSSMASTCGRTSTEDHPSEAPLGAASPHSLAPADRSLDDNRRLSAPTPRPRAPPPAPRPPPPPPRAASLVSLPTRSEPRLRGHEAAAPAADGSFAAAPAAPANDTATAPSATAGDAPIRSSPRRASAARATQLQAESAAREAAVEAAKATEEELLLRTAASRRQSVQRAEAEREAALKTAAAEREAQSSAAAEREAARRLSAVEREAALHLLAAEKEAELQAAAAAERAAAVAALEKAREEAVRLAAEKEAVLQATEARTAALQAAYEREAAALRAAAEEREAALRAAAEEREAALRAAAEEKEAALRAARLREEALQQAAAEREAALLAAAAKQEAELQQSVTRQSELRAAAEREISLLRATEREARQLEKVSAEHDEALASVAAVRARAQRADGAEREAALAELAAYEAELQLARQREAECVAESSAREAELAQLRSEREASADALLALQAEMGALKARAEAEKREVEQGSELLLRAAVEQQGQLEKERLHVQKQLEEARVREAELREAMEREREQAEQKAAELQVASAREVEMMRRSLEAELKEQARLEAAAQAEAARRQALEEAAEREAALKEAAAQEIEAQKRAFHAAVEKEAALREAAEREAETRAKEALQLAGERQVWLREEAERDAKAQAEAAHREALRLAGEREETLREEAGAAAQLELRRGEAVQLEEGIEAALPKVKGEAAAQPQIPRHDALQLVEEKTATLQEANREATGREAEAGDAALDTAAEREEALRAVAEREAAARREVELKAAKLEEELRVLMAREAQLREEELRAAAQREMELKTAFDREVAARAEAARRQALEEAAEREAALKEAAAQEIEARERAFRAAVEKETALRQAAEREAEARMEAARALKLAEEKAAALKEEMEKQVAREEEARKQTLTVGAEREATRRTVHNSVGTDATAEECEPAATRTNQVEAQFDNSAERQMKLQAESAAREAAVEAAKATEEELLLRTAASRRQSVRQAEAEREAALKTAAAEREAQSSAAAEREAARRLSAVEREAALHLLAAEKEAELQAAAAAERAAAVAALEKARAEAVRLAAEKEAVLQATEARTAALQAAYEREAAALRAAAEEREAALRAAAEEREAALRAAAEEKEAALRAARLREEALQQAAAEREAALLAAAAKQEAELRLALEKQSELRAAAEREEALRAAAVEHRAELHEAERREVELVNQVRDEASRRQTAERMVAERDARDTLEENATAQSPYFNLIGEGCARVEPTVSIRGSHANHVCGVGLVKSSTASLELRVLTSRLIR</sequence>
<feature type="compositionally biased region" description="Polar residues" evidence="2">
    <location>
        <begin position="688"/>
        <end position="698"/>
    </location>
</feature>
<evidence type="ECO:0000256" key="1">
    <source>
        <dbReference type="SAM" id="Coils"/>
    </source>
</evidence>
<keyword evidence="5" id="KW-1185">Reference proteome</keyword>
<evidence type="ECO:0000313" key="4">
    <source>
        <dbReference type="EMBL" id="KAL1526743.1"/>
    </source>
</evidence>
<feature type="region of interest" description="Disordered" evidence="2">
    <location>
        <begin position="599"/>
        <end position="619"/>
    </location>
</feature>
<dbReference type="Gene3D" id="1.20.900.10">
    <property type="entry name" value="Dbl homology (DH) domain"/>
    <property type="match status" value="1"/>
</dbReference>
<gene>
    <name evidence="4" type="ORF">AB1Y20_015439</name>
</gene>
<feature type="region of interest" description="Disordered" evidence="2">
    <location>
        <begin position="688"/>
        <end position="759"/>
    </location>
</feature>
<feature type="compositionally biased region" description="Acidic residues" evidence="2">
    <location>
        <begin position="885"/>
        <end position="907"/>
    </location>
</feature>
<dbReference type="PROSITE" id="PS50010">
    <property type="entry name" value="DH_2"/>
    <property type="match status" value="1"/>
</dbReference>
<feature type="region of interest" description="Disordered" evidence="2">
    <location>
        <begin position="950"/>
        <end position="1110"/>
    </location>
</feature>
<dbReference type="GO" id="GO:0005737">
    <property type="term" value="C:cytoplasm"/>
    <property type="evidence" value="ECO:0007669"/>
    <property type="project" value="TreeGrafter"/>
</dbReference>
<feature type="compositionally biased region" description="Polar residues" evidence="2">
    <location>
        <begin position="975"/>
        <end position="986"/>
    </location>
</feature>
<proteinExistence type="predicted"/>
<dbReference type="SMART" id="SM00325">
    <property type="entry name" value="RhoGEF"/>
    <property type="match status" value="1"/>
</dbReference>
<dbReference type="Pfam" id="PF00621">
    <property type="entry name" value="RhoGEF"/>
    <property type="match status" value="1"/>
</dbReference>
<feature type="region of interest" description="Disordered" evidence="2">
    <location>
        <begin position="1135"/>
        <end position="1169"/>
    </location>
</feature>
<feature type="compositionally biased region" description="Pro residues" evidence="2">
    <location>
        <begin position="1022"/>
        <end position="1040"/>
    </location>
</feature>
<dbReference type="PANTHER" id="PTHR12673:SF254">
    <property type="entry name" value="RHOGEF DOMAIN-CONTAINING PROTEIN GXCH"/>
    <property type="match status" value="1"/>
</dbReference>
<evidence type="ECO:0000259" key="3">
    <source>
        <dbReference type="PROSITE" id="PS50010"/>
    </source>
</evidence>
<feature type="compositionally biased region" description="Acidic residues" evidence="2">
    <location>
        <begin position="808"/>
        <end position="828"/>
    </location>
</feature>